<comment type="caution">
    <text evidence="4">The sequence shown here is derived from an EMBL/GenBank/DDBJ whole genome shotgun (WGS) entry which is preliminary data.</text>
</comment>
<dbReference type="GO" id="GO:0080120">
    <property type="term" value="P:CAAX-box protein maturation"/>
    <property type="evidence" value="ECO:0007669"/>
    <property type="project" value="UniProtKB-ARBA"/>
</dbReference>
<dbReference type="PANTHER" id="PTHR43592">
    <property type="entry name" value="CAAX AMINO TERMINAL PROTEASE"/>
    <property type="match status" value="1"/>
</dbReference>
<feature type="transmembrane region" description="Helical" evidence="1">
    <location>
        <begin position="170"/>
        <end position="191"/>
    </location>
</feature>
<evidence type="ECO:0000313" key="5">
    <source>
        <dbReference type="Proteomes" id="UP001214638"/>
    </source>
</evidence>
<feature type="signal peptide" evidence="2">
    <location>
        <begin position="1"/>
        <end position="22"/>
    </location>
</feature>
<evidence type="ECO:0000256" key="1">
    <source>
        <dbReference type="SAM" id="Phobius"/>
    </source>
</evidence>
<feature type="domain" description="CAAX prenyl protease 2/Lysostaphin resistance protein A-like" evidence="3">
    <location>
        <begin position="303"/>
        <end position="389"/>
    </location>
</feature>
<dbReference type="GeneID" id="94336795"/>
<dbReference type="AlphaFoldDB" id="A0AAD9PJM2"/>
<dbReference type="InterPro" id="IPR003675">
    <property type="entry name" value="Rce1/LyrA-like_dom"/>
</dbReference>
<keyword evidence="2" id="KW-0732">Signal</keyword>
<accession>A0AAD9PJM2</accession>
<dbReference type="Pfam" id="PF02517">
    <property type="entry name" value="Rce1-like"/>
    <property type="match status" value="1"/>
</dbReference>
<keyword evidence="1" id="KW-0812">Transmembrane</keyword>
<protein>
    <submittedName>
        <fullName evidence="4">Type II CAAX prenyl endopeptidase Rce1-like</fullName>
    </submittedName>
</protein>
<dbReference type="Proteomes" id="UP001214638">
    <property type="component" value="Unassembled WGS sequence"/>
</dbReference>
<keyword evidence="1" id="KW-1133">Transmembrane helix</keyword>
<evidence type="ECO:0000259" key="3">
    <source>
        <dbReference type="Pfam" id="PF02517"/>
    </source>
</evidence>
<sequence length="399" mass="44366">MRPCVTCCIPACLGVLAILVNGRHGQTFSPRLGVSQAFLVAAHSSSFCSTSANTKSRLRLRSKSHHDNDIEKATLTFKVKKTWLQLKQRLNELSFSEQMLLALAFQWIYTLYLPTLHIQFPFQLLPVESGFGVDIGVDTILSVALYAKILHGLATQDTKPLVDNTQQKNILLVVAGLWGTFFISGYVALLAENLALLFSAMDVPIGPEMLNSIRVLGGHLFWVAAGSLILDRNLIPLFQPNNGWFRLEWNAQWLLKSIAGYCLSCTCYNIADLAWGMLEPFLKNDQEYQECDYLPQGNEWLSTIIGAIGPCISAPWFEEVLYRSFALKALGMHMPRLGALVTSSLLFAAHHLNLASLIQLFTLGLVWAAIQERVDNLAVTIAIHALWNLRVLVGNILGR</sequence>
<proteinExistence type="predicted"/>
<dbReference type="RefSeq" id="XP_067802742.1">
    <property type="nucleotide sequence ID" value="XM_067947520.1"/>
</dbReference>
<gene>
    <name evidence="4" type="ORF">BdWA1_002498</name>
</gene>
<keyword evidence="1" id="KW-0472">Membrane</keyword>
<dbReference type="PANTHER" id="PTHR43592:SF15">
    <property type="entry name" value="CAAX AMINO TERMINAL PROTEASE FAMILY PROTEIN"/>
    <property type="match status" value="1"/>
</dbReference>
<dbReference type="KEGG" id="bdw:94336795"/>
<reference evidence="4" key="1">
    <citation type="journal article" date="2023" name="Nat. Microbiol.">
        <title>Babesia duncani multi-omics identifies virulence factors and drug targets.</title>
        <authorList>
            <person name="Singh P."/>
            <person name="Lonardi S."/>
            <person name="Liang Q."/>
            <person name="Vydyam P."/>
            <person name="Khabirova E."/>
            <person name="Fang T."/>
            <person name="Gihaz S."/>
            <person name="Thekkiniath J."/>
            <person name="Munshi M."/>
            <person name="Abel S."/>
            <person name="Ciampossin L."/>
            <person name="Batugedara G."/>
            <person name="Gupta M."/>
            <person name="Lu X.M."/>
            <person name="Lenz T."/>
            <person name="Chakravarty S."/>
            <person name="Cornillot E."/>
            <person name="Hu Y."/>
            <person name="Ma W."/>
            <person name="Gonzalez L.M."/>
            <person name="Sanchez S."/>
            <person name="Estrada K."/>
            <person name="Sanchez-Flores A."/>
            <person name="Montero E."/>
            <person name="Harb O.S."/>
            <person name="Le Roch K.G."/>
            <person name="Mamoun C.B."/>
        </authorList>
    </citation>
    <scope>NUCLEOTIDE SEQUENCE</scope>
    <source>
        <strain evidence="4">WA1</strain>
    </source>
</reference>
<evidence type="ECO:0000313" key="4">
    <source>
        <dbReference type="EMBL" id="KAK2195900.1"/>
    </source>
</evidence>
<dbReference type="GO" id="GO:0004175">
    <property type="term" value="F:endopeptidase activity"/>
    <property type="evidence" value="ECO:0007669"/>
    <property type="project" value="UniProtKB-ARBA"/>
</dbReference>
<keyword evidence="5" id="KW-1185">Reference proteome</keyword>
<feature type="chain" id="PRO_5042277854" evidence="2">
    <location>
        <begin position="23"/>
        <end position="399"/>
    </location>
</feature>
<evidence type="ECO:0000256" key="2">
    <source>
        <dbReference type="SAM" id="SignalP"/>
    </source>
</evidence>
<dbReference type="EMBL" id="JALLKP010000003">
    <property type="protein sequence ID" value="KAK2195900.1"/>
    <property type="molecule type" value="Genomic_DNA"/>
</dbReference>
<name>A0AAD9PJM2_9APIC</name>
<organism evidence="4 5">
    <name type="scientific">Babesia duncani</name>
    <dbReference type="NCBI Taxonomy" id="323732"/>
    <lineage>
        <taxon>Eukaryota</taxon>
        <taxon>Sar</taxon>
        <taxon>Alveolata</taxon>
        <taxon>Apicomplexa</taxon>
        <taxon>Aconoidasida</taxon>
        <taxon>Piroplasmida</taxon>
        <taxon>Babesiidae</taxon>
        <taxon>Babesia</taxon>
    </lineage>
</organism>